<dbReference type="InParanoid" id="A0A0C2XCX1"/>
<dbReference type="EMBL" id="KN818235">
    <property type="protein sequence ID" value="KIL66688.1"/>
    <property type="molecule type" value="Genomic_DNA"/>
</dbReference>
<dbReference type="OrthoDB" id="3269417at2759"/>
<evidence type="ECO:0000256" key="1">
    <source>
        <dbReference type="SAM" id="MobiDB-lite"/>
    </source>
</evidence>
<sequence>RYRQVPTFGRNIIRRFGTNASSMKKLAARDYEDLLQCALPVFEHLLPYGHDIIVQRLLFELCTWHALAKLRLHTESTICSLEQSTRRLGFVLRDFKKNVCTHYVTKDLPSEEAARGRRKAALTNNRADNSRNPNQSSHTKTSKHERHFNISTYKLHALADYPAAIRKYGTTDGFTSQVV</sequence>
<dbReference type="Proteomes" id="UP000054549">
    <property type="component" value="Unassembled WGS sequence"/>
</dbReference>
<protein>
    <submittedName>
        <fullName evidence="2">Uncharacterized protein</fullName>
    </submittedName>
</protein>
<feature type="region of interest" description="Disordered" evidence="1">
    <location>
        <begin position="111"/>
        <end position="145"/>
    </location>
</feature>
<evidence type="ECO:0000313" key="2">
    <source>
        <dbReference type="EMBL" id="KIL66688.1"/>
    </source>
</evidence>
<proteinExistence type="predicted"/>
<dbReference type="STRING" id="946122.A0A0C2XCX1"/>
<feature type="compositionally biased region" description="Polar residues" evidence="1">
    <location>
        <begin position="122"/>
        <end position="139"/>
    </location>
</feature>
<evidence type="ECO:0000313" key="3">
    <source>
        <dbReference type="Proteomes" id="UP000054549"/>
    </source>
</evidence>
<name>A0A0C2XCX1_AMAMK</name>
<reference evidence="2 3" key="1">
    <citation type="submission" date="2014-04" db="EMBL/GenBank/DDBJ databases">
        <title>Evolutionary Origins and Diversification of the Mycorrhizal Mutualists.</title>
        <authorList>
            <consortium name="DOE Joint Genome Institute"/>
            <consortium name="Mycorrhizal Genomics Consortium"/>
            <person name="Kohler A."/>
            <person name="Kuo A."/>
            <person name="Nagy L.G."/>
            <person name="Floudas D."/>
            <person name="Copeland A."/>
            <person name="Barry K.W."/>
            <person name="Cichocki N."/>
            <person name="Veneault-Fourrey C."/>
            <person name="LaButti K."/>
            <person name="Lindquist E.A."/>
            <person name="Lipzen A."/>
            <person name="Lundell T."/>
            <person name="Morin E."/>
            <person name="Murat C."/>
            <person name="Riley R."/>
            <person name="Ohm R."/>
            <person name="Sun H."/>
            <person name="Tunlid A."/>
            <person name="Henrissat B."/>
            <person name="Grigoriev I.V."/>
            <person name="Hibbett D.S."/>
            <person name="Martin F."/>
        </authorList>
    </citation>
    <scope>NUCLEOTIDE SEQUENCE [LARGE SCALE GENOMIC DNA]</scope>
    <source>
        <strain evidence="2 3">Koide BX008</strain>
    </source>
</reference>
<gene>
    <name evidence="2" type="ORF">M378DRAFT_55562</name>
</gene>
<dbReference type="HOGENOM" id="CLU_101491_0_0_1"/>
<feature type="non-terminal residue" evidence="2">
    <location>
        <position position="179"/>
    </location>
</feature>
<feature type="non-terminal residue" evidence="2">
    <location>
        <position position="1"/>
    </location>
</feature>
<accession>A0A0C2XCX1</accession>
<dbReference type="AlphaFoldDB" id="A0A0C2XCX1"/>
<organism evidence="2 3">
    <name type="scientific">Amanita muscaria (strain Koide BX008)</name>
    <dbReference type="NCBI Taxonomy" id="946122"/>
    <lineage>
        <taxon>Eukaryota</taxon>
        <taxon>Fungi</taxon>
        <taxon>Dikarya</taxon>
        <taxon>Basidiomycota</taxon>
        <taxon>Agaricomycotina</taxon>
        <taxon>Agaricomycetes</taxon>
        <taxon>Agaricomycetidae</taxon>
        <taxon>Agaricales</taxon>
        <taxon>Pluteineae</taxon>
        <taxon>Amanitaceae</taxon>
        <taxon>Amanita</taxon>
    </lineage>
</organism>
<keyword evidence="3" id="KW-1185">Reference proteome</keyword>